<keyword evidence="2" id="KW-1185">Reference proteome</keyword>
<sequence length="78" mass="9086">MKSGKRTLCPLAGRGVNQFYRAAHLMSKVSNYTLFTTLMNEWLGEAENLHALQELQTRTTTDFMLQYWPTLCDRRARC</sequence>
<dbReference type="HOGENOM" id="CLU_2619613_0_0_5"/>
<dbReference type="AlphaFoldDB" id="K0Q6C1"/>
<dbReference type="Proteomes" id="UP000009319">
    <property type="component" value="Unassembled WGS sequence"/>
</dbReference>
<name>K0Q6C1_9HYPH</name>
<evidence type="ECO:0000313" key="2">
    <source>
        <dbReference type="Proteomes" id="UP000009319"/>
    </source>
</evidence>
<dbReference type="EMBL" id="CANI01000050">
    <property type="protein sequence ID" value="CCM79599.1"/>
    <property type="molecule type" value="Genomic_DNA"/>
</dbReference>
<gene>
    <name evidence="1" type="ORF">BN77_p30023</name>
</gene>
<organism evidence="1 2">
    <name type="scientific">Rhizobium mesoamericanum STM3625</name>
    <dbReference type="NCBI Taxonomy" id="1211777"/>
    <lineage>
        <taxon>Bacteria</taxon>
        <taxon>Pseudomonadati</taxon>
        <taxon>Pseudomonadota</taxon>
        <taxon>Alphaproteobacteria</taxon>
        <taxon>Hyphomicrobiales</taxon>
        <taxon>Rhizobiaceae</taxon>
        <taxon>Rhizobium/Agrobacterium group</taxon>
        <taxon>Rhizobium</taxon>
    </lineage>
</organism>
<proteinExistence type="predicted"/>
<evidence type="ECO:0000313" key="1">
    <source>
        <dbReference type="EMBL" id="CCM79599.1"/>
    </source>
</evidence>
<comment type="caution">
    <text evidence="1">The sequence shown here is derived from an EMBL/GenBank/DDBJ whole genome shotgun (WGS) entry which is preliminary data.</text>
</comment>
<dbReference type="STRING" id="1211777.BN77_p30023"/>
<accession>K0Q6C1</accession>
<reference evidence="1 2" key="1">
    <citation type="journal article" date="2013" name="Genome Announc.">
        <title>Draft Genome Sequence of Rhizobium mesoamericanum STM3625, a Nitrogen-Fixing Symbiont of Mimosa pudica Isolated in French Guiana (South America).</title>
        <authorList>
            <person name="Moulin L."/>
            <person name="Mornico D."/>
            <person name="Melkonian R."/>
            <person name="Klonowska A."/>
        </authorList>
    </citation>
    <scope>NUCLEOTIDE SEQUENCE [LARGE SCALE GENOMIC DNA]</scope>
    <source>
        <strain evidence="1 2">STM3625</strain>
    </source>
</reference>
<protein>
    <submittedName>
        <fullName evidence="1">Uncharacterized protein</fullName>
    </submittedName>
</protein>